<dbReference type="AlphaFoldDB" id="A0A061R8L5"/>
<dbReference type="EMBL" id="GBEZ01019747">
    <property type="protein sequence ID" value="JAC66851.1"/>
    <property type="molecule type" value="Transcribed_RNA"/>
</dbReference>
<organism evidence="1">
    <name type="scientific">Tetraselmis sp. GSL018</name>
    <dbReference type="NCBI Taxonomy" id="582737"/>
    <lineage>
        <taxon>Eukaryota</taxon>
        <taxon>Viridiplantae</taxon>
        <taxon>Chlorophyta</taxon>
        <taxon>core chlorophytes</taxon>
        <taxon>Chlorodendrophyceae</taxon>
        <taxon>Chlorodendrales</taxon>
        <taxon>Chlorodendraceae</taxon>
        <taxon>Tetraselmis</taxon>
    </lineage>
</organism>
<evidence type="ECO:0000313" key="1">
    <source>
        <dbReference type="EMBL" id="JAC66851.1"/>
    </source>
</evidence>
<gene>
    <name evidence="1" type="ORF">TSPGSL018_12648</name>
</gene>
<proteinExistence type="predicted"/>
<protein>
    <submittedName>
        <fullName evidence="1">Uncharacterized protein</fullName>
    </submittedName>
</protein>
<name>A0A061R8L5_9CHLO</name>
<accession>A0A061R8L5</accession>
<reference evidence="1" key="1">
    <citation type="submission" date="2014-05" db="EMBL/GenBank/DDBJ databases">
        <title>The transcriptome of the halophilic microalga Tetraselmis sp. GSL018 isolated from the Great Salt Lake, Utah.</title>
        <authorList>
            <person name="Jinkerson R.E."/>
            <person name="D'Adamo S."/>
            <person name="Posewitz M.C."/>
        </authorList>
    </citation>
    <scope>NUCLEOTIDE SEQUENCE</scope>
    <source>
        <strain evidence="1">GSL018</strain>
    </source>
</reference>
<sequence>MVFTDKLCISQATVVSFGSFISKSSVLCPCDFTTAVELASLCAASVAFATALKLGGGAFTGVASCSVCTLDVVLARFRGDTSTAVLRL</sequence>